<organism evidence="5 6">
    <name type="scientific">Funneliformis caledonium</name>
    <dbReference type="NCBI Taxonomy" id="1117310"/>
    <lineage>
        <taxon>Eukaryota</taxon>
        <taxon>Fungi</taxon>
        <taxon>Fungi incertae sedis</taxon>
        <taxon>Mucoromycota</taxon>
        <taxon>Glomeromycotina</taxon>
        <taxon>Glomeromycetes</taxon>
        <taxon>Glomerales</taxon>
        <taxon>Glomeraceae</taxon>
        <taxon>Funneliformis</taxon>
    </lineage>
</organism>
<dbReference type="SMART" id="SM00248">
    <property type="entry name" value="ANK"/>
    <property type="match status" value="4"/>
</dbReference>
<evidence type="ECO:0000256" key="1">
    <source>
        <dbReference type="ARBA" id="ARBA00022737"/>
    </source>
</evidence>
<dbReference type="OrthoDB" id="194358at2759"/>
<dbReference type="PRINTS" id="PR01415">
    <property type="entry name" value="ANKYRIN"/>
</dbReference>
<feature type="region of interest" description="Disordered" evidence="4">
    <location>
        <begin position="1"/>
        <end position="28"/>
    </location>
</feature>
<dbReference type="PANTHER" id="PTHR24171">
    <property type="entry name" value="ANKYRIN REPEAT DOMAIN-CONTAINING PROTEIN 39-RELATED"/>
    <property type="match status" value="1"/>
</dbReference>
<gene>
    <name evidence="5" type="ORF">FCALED_LOCUS12044</name>
</gene>
<comment type="caution">
    <text evidence="5">The sequence shown here is derived from an EMBL/GenBank/DDBJ whole genome shotgun (WGS) entry which is preliminary data.</text>
</comment>
<sequence>MKPLNKGLSILSFPKNNKKTNKNLSPLLVPINDAPKEISIEGSSPQDSSPGISYPLEDIPIITTSIETQSENHSPLPKSHSTTDFRATTKVIRSSSQNNILQPSSLYRHQNRVSMFSSNVTTKTNSIAATRKHSLPPVMDLFESQKQIIQPFMTLAEFKKYDEFPRQQRAILAALQRQENRLRKEGVIKEMNKATLRGKRERKLSSKTKEKETVANRSSIHSVRRGSSSVAALKFLGIKKGKKRTTSVLLNNLILAIRDHKTSDALVILSQISNNALKKKKKNEVNKSFLLAMAHRLEDITLAMFERGFPSDVNSPIFSKPAKNAERGGISGLQFPSYFILAVALGLHGLVKVMLKRANMNQTWFGLTPLIIAISQSSRTLVIDRYSSGSNATSDITLIIKLFLDHGADPSQGLPLEQFNTLRRLKAKEYMRRLNILNSFNPIDSSNETNKIVSVPHRLYNSGPSAKKTKEEIEKFARGKWVLPIDIAAVSGNIDIVKILLSRMEASNIASSSFCLSLQNDVMLTLELAHAGANVNQMDIRGSTALHRAARSGHIEMVVVLLQLGADVNAKDENDWAPLHEAISQNHLNVCPILVAAGADLHITNNVGKTPKDLGIDCGLTLEQIEQCLDAVNSTHSVQRNNEIMINQKHDIANGTTHFSKNISLKRFGTFPRKSQNITSILMGGSSK</sequence>
<dbReference type="SUPFAM" id="SSF48403">
    <property type="entry name" value="Ankyrin repeat"/>
    <property type="match status" value="1"/>
</dbReference>
<evidence type="ECO:0000256" key="2">
    <source>
        <dbReference type="ARBA" id="ARBA00023043"/>
    </source>
</evidence>
<feature type="repeat" description="ANK" evidence="3">
    <location>
        <begin position="541"/>
        <end position="573"/>
    </location>
</feature>
<reference evidence="5" key="1">
    <citation type="submission" date="2021-06" db="EMBL/GenBank/DDBJ databases">
        <authorList>
            <person name="Kallberg Y."/>
            <person name="Tangrot J."/>
            <person name="Rosling A."/>
        </authorList>
    </citation>
    <scope>NUCLEOTIDE SEQUENCE</scope>
    <source>
        <strain evidence="5">UK204</strain>
    </source>
</reference>
<accession>A0A9N9EA95</accession>
<dbReference type="PROSITE" id="PS50297">
    <property type="entry name" value="ANK_REP_REGION"/>
    <property type="match status" value="2"/>
</dbReference>
<dbReference type="AlphaFoldDB" id="A0A9N9EA95"/>
<dbReference type="Pfam" id="PF12796">
    <property type="entry name" value="Ank_2"/>
    <property type="match status" value="1"/>
</dbReference>
<evidence type="ECO:0000256" key="3">
    <source>
        <dbReference type="PROSITE-ProRule" id="PRU00023"/>
    </source>
</evidence>
<dbReference type="InterPro" id="IPR002110">
    <property type="entry name" value="Ankyrin_rpt"/>
</dbReference>
<evidence type="ECO:0000313" key="6">
    <source>
        <dbReference type="Proteomes" id="UP000789570"/>
    </source>
</evidence>
<dbReference type="InterPro" id="IPR036770">
    <property type="entry name" value="Ankyrin_rpt-contain_sf"/>
</dbReference>
<proteinExistence type="predicted"/>
<evidence type="ECO:0000313" key="5">
    <source>
        <dbReference type="EMBL" id="CAG8671526.1"/>
    </source>
</evidence>
<protein>
    <submittedName>
        <fullName evidence="5">4177_t:CDS:1</fullName>
    </submittedName>
</protein>
<dbReference type="PROSITE" id="PS50088">
    <property type="entry name" value="ANK_REPEAT"/>
    <property type="match status" value="2"/>
</dbReference>
<keyword evidence="2 3" id="KW-0040">ANK repeat</keyword>
<dbReference type="Proteomes" id="UP000789570">
    <property type="component" value="Unassembled WGS sequence"/>
</dbReference>
<keyword evidence="1" id="KW-0677">Repeat</keyword>
<dbReference type="Gene3D" id="1.25.40.20">
    <property type="entry name" value="Ankyrin repeat-containing domain"/>
    <property type="match status" value="2"/>
</dbReference>
<feature type="repeat" description="ANK" evidence="3">
    <location>
        <begin position="574"/>
        <end position="606"/>
    </location>
</feature>
<keyword evidence="6" id="KW-1185">Reference proteome</keyword>
<dbReference type="EMBL" id="CAJVPQ010005520">
    <property type="protein sequence ID" value="CAG8671526.1"/>
    <property type="molecule type" value="Genomic_DNA"/>
</dbReference>
<evidence type="ECO:0000256" key="4">
    <source>
        <dbReference type="SAM" id="MobiDB-lite"/>
    </source>
</evidence>
<name>A0A9N9EA95_9GLOM</name>